<comment type="caution">
    <text evidence="2">The sequence shown here is derived from an EMBL/GenBank/DDBJ whole genome shotgun (WGS) entry which is preliminary data.</text>
</comment>
<reference evidence="2 3" key="1">
    <citation type="journal article" date="2011" name="Appl. Environ. Microbiol.">
        <title>Methanogenic archaea isolated from Taiwan's Chelungpu fault.</title>
        <authorList>
            <person name="Wu S.Y."/>
            <person name="Lai M.C."/>
        </authorList>
    </citation>
    <scope>NUCLEOTIDE SEQUENCE [LARGE SCALE GENOMIC DNA]</scope>
    <source>
        <strain evidence="2 3">St545Mb</strain>
    </source>
</reference>
<keyword evidence="3" id="KW-1185">Reference proteome</keyword>
<evidence type="ECO:0000313" key="3">
    <source>
        <dbReference type="Proteomes" id="UP001206983"/>
    </source>
</evidence>
<proteinExistence type="predicted"/>
<accession>A0AAE3H9Y7</accession>
<protein>
    <submittedName>
        <fullName evidence="2">Uncharacterized protein</fullName>
    </submittedName>
</protein>
<keyword evidence="1" id="KW-0812">Transmembrane</keyword>
<evidence type="ECO:0000313" key="2">
    <source>
        <dbReference type="EMBL" id="MCQ6962792.1"/>
    </source>
</evidence>
<dbReference type="Proteomes" id="UP001206983">
    <property type="component" value="Unassembled WGS sequence"/>
</dbReference>
<dbReference type="AlphaFoldDB" id="A0AAE3H9Y7"/>
<keyword evidence="1" id="KW-0472">Membrane</keyword>
<gene>
    <name evidence="2" type="ORF">PV02_06750</name>
</gene>
<sequence>MFGWVKGSIRSISAAMVPLRKAEFPNIGKAIKHPVKTIGTALNSREVVVTLLRGDGIEHVPAVRFANVIFNHELGYGWMIMPGSARKLDGQTAYICSPDVPYTLQIHKAAKELDLNSEKEKTKDDPEIQGLGLPDTILKLTTQGLDQFAMAKWHAGFDEIGGNGMVFLFGLFGGVIVGLILTMLLLSLMAAFS</sequence>
<organism evidence="2 3">
    <name type="scientific">Methanolobus chelungpuianus</name>
    <dbReference type="NCBI Taxonomy" id="502115"/>
    <lineage>
        <taxon>Archaea</taxon>
        <taxon>Methanobacteriati</taxon>
        <taxon>Methanobacteriota</taxon>
        <taxon>Stenosarchaea group</taxon>
        <taxon>Methanomicrobia</taxon>
        <taxon>Methanosarcinales</taxon>
        <taxon>Methanosarcinaceae</taxon>
        <taxon>Methanolobus</taxon>
    </lineage>
</organism>
<keyword evidence="1" id="KW-1133">Transmembrane helix</keyword>
<feature type="transmembrane region" description="Helical" evidence="1">
    <location>
        <begin position="166"/>
        <end position="192"/>
    </location>
</feature>
<dbReference type="EMBL" id="JTEO01000004">
    <property type="protein sequence ID" value="MCQ6962792.1"/>
    <property type="molecule type" value="Genomic_DNA"/>
</dbReference>
<dbReference type="RefSeq" id="WP_256622635.1">
    <property type="nucleotide sequence ID" value="NZ_JTEO01000004.1"/>
</dbReference>
<name>A0AAE3H9Y7_9EURY</name>
<evidence type="ECO:0000256" key="1">
    <source>
        <dbReference type="SAM" id="Phobius"/>
    </source>
</evidence>